<keyword evidence="5" id="KW-1185">Reference proteome</keyword>
<dbReference type="GO" id="GO:0009263">
    <property type="term" value="P:deoxyribonucleotide biosynthetic process"/>
    <property type="evidence" value="ECO:0007669"/>
    <property type="project" value="TreeGrafter"/>
</dbReference>
<feature type="region of interest" description="Disordered" evidence="2">
    <location>
        <begin position="227"/>
        <end position="269"/>
    </location>
</feature>
<dbReference type="HOGENOM" id="CLU_930726_0_0_1"/>
<feature type="domain" description="Ribonucleotide reductase large subunit C-terminal" evidence="3">
    <location>
        <begin position="66"/>
        <end position="133"/>
    </location>
</feature>
<dbReference type="InterPro" id="IPR039718">
    <property type="entry name" value="Rrm1"/>
</dbReference>
<dbReference type="RefSeq" id="XP_040630014.1">
    <property type="nucleotide sequence ID" value="XM_040768238.1"/>
</dbReference>
<evidence type="ECO:0000313" key="5">
    <source>
        <dbReference type="Proteomes" id="UP000030653"/>
    </source>
</evidence>
<dbReference type="GO" id="GO:0005971">
    <property type="term" value="C:ribonucleoside-diphosphate reductase complex"/>
    <property type="evidence" value="ECO:0007669"/>
    <property type="project" value="TreeGrafter"/>
</dbReference>
<accession>M5G4G1</accession>
<dbReference type="GO" id="GO:0005524">
    <property type="term" value="F:ATP binding"/>
    <property type="evidence" value="ECO:0007669"/>
    <property type="project" value="TreeGrafter"/>
</dbReference>
<dbReference type="GO" id="GO:0004748">
    <property type="term" value="F:ribonucleoside-diphosphate reductase activity, thioredoxin disulfide as acceptor"/>
    <property type="evidence" value="ECO:0007669"/>
    <property type="project" value="TreeGrafter"/>
</dbReference>
<feature type="domain" description="Ribonucleotide reductase large subunit C-terminal" evidence="3">
    <location>
        <begin position="2"/>
        <end position="58"/>
    </location>
</feature>
<dbReference type="Gene3D" id="3.20.70.20">
    <property type="match status" value="2"/>
</dbReference>
<dbReference type="STRING" id="1858805.M5G4G1"/>
<evidence type="ECO:0000256" key="1">
    <source>
        <dbReference type="ARBA" id="ARBA00010406"/>
    </source>
</evidence>
<gene>
    <name evidence="4" type="ORF">DACRYDRAFT_106292</name>
</gene>
<dbReference type="OMA" id="MEACLMC"/>
<dbReference type="InterPro" id="IPR000788">
    <property type="entry name" value="RNR_lg_C"/>
</dbReference>
<dbReference type="PANTHER" id="PTHR11573">
    <property type="entry name" value="RIBONUCLEOSIDE-DIPHOSPHATE REDUCTASE LARGE CHAIN"/>
    <property type="match status" value="1"/>
</dbReference>
<evidence type="ECO:0000259" key="3">
    <source>
        <dbReference type="Pfam" id="PF02867"/>
    </source>
</evidence>
<comment type="similarity">
    <text evidence="1">Belongs to the ribonucleoside diphosphate reductase large chain family.</text>
</comment>
<dbReference type="AlphaFoldDB" id="M5G4G1"/>
<evidence type="ECO:0000313" key="4">
    <source>
        <dbReference type="EMBL" id="EJU03120.1"/>
    </source>
</evidence>
<evidence type="ECO:0000256" key="2">
    <source>
        <dbReference type="SAM" id="MobiDB-lite"/>
    </source>
</evidence>
<dbReference type="GeneID" id="63683300"/>
<dbReference type="Proteomes" id="UP000030653">
    <property type="component" value="Unassembled WGS sequence"/>
</dbReference>
<dbReference type="Pfam" id="PF02867">
    <property type="entry name" value="Ribonuc_red_lgC"/>
    <property type="match status" value="2"/>
</dbReference>
<dbReference type="OrthoDB" id="3026921at2759"/>
<sequence>MEYSPPDKVAICNLASIALPSSIQDGQYDFQKLHAVSKVVAFNLNWIIDVNYYTVPEAPGPSRTSPESQTTSKAICKTVWEILQKKILNLAMDLGMFICQHQCLNVHLQSPILGQLTSMHFYCWKKGLKTSMYCLCMHPTAQAIQFTLVVLVIKQAKDAQHGVSGPAQAVQVMKPHKPRQSMNKYVSIAMNDMVALACSSTLASATVTTLMASPDYTMVVKVESSSAPLPTPGASASGTEQPLVAAPAEENSKGKGKTEEKEIDPKNAAALERVKQRKYKEVKLQCSLKNMEACLMCSG</sequence>
<feature type="compositionally biased region" description="Basic and acidic residues" evidence="2">
    <location>
        <begin position="250"/>
        <end position="265"/>
    </location>
</feature>
<dbReference type="EMBL" id="JH795860">
    <property type="protein sequence ID" value="EJU03120.1"/>
    <property type="molecule type" value="Genomic_DNA"/>
</dbReference>
<reference evidence="4 5" key="1">
    <citation type="journal article" date="2012" name="Science">
        <title>The Paleozoic origin of enzymatic lignin decomposition reconstructed from 31 fungal genomes.</title>
        <authorList>
            <person name="Floudas D."/>
            <person name="Binder M."/>
            <person name="Riley R."/>
            <person name="Barry K."/>
            <person name="Blanchette R.A."/>
            <person name="Henrissat B."/>
            <person name="Martinez A.T."/>
            <person name="Otillar R."/>
            <person name="Spatafora J.W."/>
            <person name="Yadav J.S."/>
            <person name="Aerts A."/>
            <person name="Benoit I."/>
            <person name="Boyd A."/>
            <person name="Carlson A."/>
            <person name="Copeland A."/>
            <person name="Coutinho P.M."/>
            <person name="de Vries R.P."/>
            <person name="Ferreira P."/>
            <person name="Findley K."/>
            <person name="Foster B."/>
            <person name="Gaskell J."/>
            <person name="Glotzer D."/>
            <person name="Gorecki P."/>
            <person name="Heitman J."/>
            <person name="Hesse C."/>
            <person name="Hori C."/>
            <person name="Igarashi K."/>
            <person name="Jurgens J.A."/>
            <person name="Kallen N."/>
            <person name="Kersten P."/>
            <person name="Kohler A."/>
            <person name="Kuees U."/>
            <person name="Kumar T.K.A."/>
            <person name="Kuo A."/>
            <person name="LaButti K."/>
            <person name="Larrondo L.F."/>
            <person name="Lindquist E."/>
            <person name="Ling A."/>
            <person name="Lombard V."/>
            <person name="Lucas S."/>
            <person name="Lundell T."/>
            <person name="Martin R."/>
            <person name="McLaughlin D.J."/>
            <person name="Morgenstern I."/>
            <person name="Morin E."/>
            <person name="Murat C."/>
            <person name="Nagy L.G."/>
            <person name="Nolan M."/>
            <person name="Ohm R.A."/>
            <person name="Patyshakuliyeva A."/>
            <person name="Rokas A."/>
            <person name="Ruiz-Duenas F.J."/>
            <person name="Sabat G."/>
            <person name="Salamov A."/>
            <person name="Samejima M."/>
            <person name="Schmutz J."/>
            <person name="Slot J.C."/>
            <person name="St John F."/>
            <person name="Stenlid J."/>
            <person name="Sun H."/>
            <person name="Sun S."/>
            <person name="Syed K."/>
            <person name="Tsang A."/>
            <person name="Wiebenga A."/>
            <person name="Young D."/>
            <person name="Pisabarro A."/>
            <person name="Eastwood D.C."/>
            <person name="Martin F."/>
            <person name="Cullen D."/>
            <person name="Grigoriev I.V."/>
            <person name="Hibbett D.S."/>
        </authorList>
    </citation>
    <scope>NUCLEOTIDE SEQUENCE [LARGE SCALE GENOMIC DNA]</scope>
    <source>
        <strain evidence="4 5">DJM-731 SS1</strain>
    </source>
</reference>
<dbReference type="PANTHER" id="PTHR11573:SF6">
    <property type="entry name" value="RIBONUCLEOSIDE-DIPHOSPHATE REDUCTASE LARGE SUBUNIT"/>
    <property type="match status" value="1"/>
</dbReference>
<proteinExistence type="inferred from homology"/>
<organism evidence="4 5">
    <name type="scientific">Dacryopinax primogenitus (strain DJM 731)</name>
    <name type="common">Brown rot fungus</name>
    <dbReference type="NCBI Taxonomy" id="1858805"/>
    <lineage>
        <taxon>Eukaryota</taxon>
        <taxon>Fungi</taxon>
        <taxon>Dikarya</taxon>
        <taxon>Basidiomycota</taxon>
        <taxon>Agaricomycotina</taxon>
        <taxon>Dacrymycetes</taxon>
        <taxon>Dacrymycetales</taxon>
        <taxon>Dacrymycetaceae</taxon>
        <taxon>Dacryopinax</taxon>
    </lineage>
</organism>
<name>M5G4G1_DACPD</name>
<dbReference type="SUPFAM" id="SSF51998">
    <property type="entry name" value="PFL-like glycyl radical enzymes"/>
    <property type="match status" value="2"/>
</dbReference>
<feature type="compositionally biased region" description="Polar residues" evidence="2">
    <location>
        <begin position="227"/>
        <end position="240"/>
    </location>
</feature>
<protein>
    <recommendedName>
        <fullName evidence="3">Ribonucleotide reductase large subunit C-terminal domain-containing protein</fullName>
    </recommendedName>
</protein>